<accession>A0ABR5JXU3</accession>
<comment type="similarity">
    <text evidence="1">Belongs to the peptidase M16 family.</text>
</comment>
<feature type="domain" description="Peptidase M16 N-terminal" evidence="2">
    <location>
        <begin position="63"/>
        <end position="151"/>
    </location>
</feature>
<comment type="caution">
    <text evidence="4">The sequence shown here is derived from an EMBL/GenBank/DDBJ whole genome shotgun (WGS) entry which is preliminary data.</text>
</comment>
<feature type="domain" description="Peptidase M16 C-terminal" evidence="3">
    <location>
        <begin position="183"/>
        <end position="334"/>
    </location>
</feature>
<dbReference type="EMBL" id="LGRV01000006">
    <property type="protein sequence ID" value="KOS66791.1"/>
    <property type="molecule type" value="Genomic_DNA"/>
</dbReference>
<proteinExistence type="inferred from homology"/>
<evidence type="ECO:0008006" key="6">
    <source>
        <dbReference type="Google" id="ProtNLM"/>
    </source>
</evidence>
<dbReference type="PANTHER" id="PTHR11851:SF49">
    <property type="entry name" value="MITOCHONDRIAL-PROCESSING PEPTIDASE SUBUNIT ALPHA"/>
    <property type="match status" value="1"/>
</dbReference>
<evidence type="ECO:0000313" key="5">
    <source>
        <dbReference type="Proteomes" id="UP000050668"/>
    </source>
</evidence>
<dbReference type="PANTHER" id="PTHR11851">
    <property type="entry name" value="METALLOPROTEASE"/>
    <property type="match status" value="1"/>
</dbReference>
<gene>
    <name evidence="4" type="ORF">AEA09_16245</name>
</gene>
<evidence type="ECO:0000313" key="4">
    <source>
        <dbReference type="EMBL" id="KOS66791.1"/>
    </source>
</evidence>
<dbReference type="Pfam" id="PF05193">
    <property type="entry name" value="Peptidase_M16_C"/>
    <property type="match status" value="1"/>
</dbReference>
<name>A0ABR5JXU3_9BACI</name>
<dbReference type="InterPro" id="IPR007863">
    <property type="entry name" value="Peptidase_M16_C"/>
</dbReference>
<evidence type="ECO:0000256" key="1">
    <source>
        <dbReference type="ARBA" id="ARBA00007261"/>
    </source>
</evidence>
<dbReference type="InterPro" id="IPR011249">
    <property type="entry name" value="Metalloenz_LuxS/M16"/>
</dbReference>
<keyword evidence="5" id="KW-1185">Reference proteome</keyword>
<sequence>MKKTDFLELLDSSSESYTLSNGLQIFRIKHPNTSMRLVNIQIDFGSRDIKLRSPDGSIKSLPAGTAHFLEHLMFWKDNQNIYEDFFTKNAFINAFTSHLNTNFMFTTLQDNVFENIKFLFTILTQHQVNEVNIIKEKQIIKSEIETANMDYSIKKQYEMLKLLCNGSPVSIYPTGSQIDIESLSSNDIKIAYKTFYRPDNMRIFILGGKEDIDESLLDELGRFKIPEDTTYIKHLNFHKNTITEDIYEKIDNSTGITEYVIGVNLPRLDGEELVKQKIYWEIFTKALFDMESPFIQELQKTSNIFIRNLSVYGHFTEDISFLILTIQGDSPQEFFDSWQSYIINQSENIDNWLRFGKDSFRNNIIFESDYIRKLFDWISTFSDYHCSLSKVNEISKNINISNFDKLLNSFINTKKVHILYT</sequence>
<evidence type="ECO:0000259" key="3">
    <source>
        <dbReference type="Pfam" id="PF05193"/>
    </source>
</evidence>
<dbReference type="InterPro" id="IPR050361">
    <property type="entry name" value="MPP/UQCRC_Complex"/>
</dbReference>
<dbReference type="Gene3D" id="3.30.830.10">
    <property type="entry name" value="Metalloenzyme, LuxS/M16 peptidase-like"/>
    <property type="match status" value="1"/>
</dbReference>
<evidence type="ECO:0000259" key="2">
    <source>
        <dbReference type="Pfam" id="PF00675"/>
    </source>
</evidence>
<protein>
    <recommendedName>
        <fullName evidence="6">Insulinase family protein</fullName>
    </recommendedName>
</protein>
<organism evidence="4 5">
    <name type="scientific">Lysinibacillus contaminans</name>
    <dbReference type="NCBI Taxonomy" id="1293441"/>
    <lineage>
        <taxon>Bacteria</taxon>
        <taxon>Bacillati</taxon>
        <taxon>Bacillota</taxon>
        <taxon>Bacilli</taxon>
        <taxon>Bacillales</taxon>
        <taxon>Bacillaceae</taxon>
        <taxon>Lysinibacillus</taxon>
    </lineage>
</organism>
<reference evidence="5" key="1">
    <citation type="submission" date="2015-07" db="EMBL/GenBank/DDBJ databases">
        <title>Fjat-14205 dsm 2895.</title>
        <authorList>
            <person name="Liu B."/>
            <person name="Wang J."/>
            <person name="Zhu Y."/>
            <person name="Liu G."/>
            <person name="Chen Q."/>
            <person name="Chen Z."/>
            <person name="Lan J."/>
            <person name="Che J."/>
            <person name="Ge C."/>
            <person name="Shi H."/>
            <person name="Pan Z."/>
            <person name="Liu X."/>
        </authorList>
    </citation>
    <scope>NUCLEOTIDE SEQUENCE [LARGE SCALE GENOMIC DNA]</scope>
    <source>
        <strain evidence="5">DSM 25560</strain>
    </source>
</reference>
<dbReference type="SUPFAM" id="SSF63411">
    <property type="entry name" value="LuxS/MPP-like metallohydrolase"/>
    <property type="match status" value="1"/>
</dbReference>
<dbReference type="InterPro" id="IPR011765">
    <property type="entry name" value="Pept_M16_N"/>
</dbReference>
<dbReference type="Pfam" id="PF00675">
    <property type="entry name" value="Peptidase_M16"/>
    <property type="match status" value="1"/>
</dbReference>
<dbReference type="RefSeq" id="WP_053585009.1">
    <property type="nucleotide sequence ID" value="NZ_LGRV01000006.1"/>
</dbReference>
<dbReference type="Proteomes" id="UP000050668">
    <property type="component" value="Unassembled WGS sequence"/>
</dbReference>